<feature type="domain" description="Gfo/Idh/MocA-like oxidoreductase C-terminal" evidence="3">
    <location>
        <begin position="142"/>
        <end position="421"/>
    </location>
</feature>
<evidence type="ECO:0000313" key="5">
    <source>
        <dbReference type="Proteomes" id="UP000681414"/>
    </source>
</evidence>
<dbReference type="GO" id="GO:0000166">
    <property type="term" value="F:nucleotide binding"/>
    <property type="evidence" value="ECO:0007669"/>
    <property type="project" value="InterPro"/>
</dbReference>
<reference evidence="4 5" key="1">
    <citation type="submission" date="2021-05" db="EMBL/GenBank/DDBJ databases">
        <title>Novel Bacillus species.</title>
        <authorList>
            <person name="Liu G."/>
        </authorList>
    </citation>
    <scope>NUCLEOTIDE SEQUENCE [LARGE SCALE GENOMIC DNA]</scope>
    <source>
        <strain evidence="5">FJAT-49780</strain>
    </source>
</reference>
<organism evidence="4 5">
    <name type="scientific">Lederbergia citri</name>
    <dbReference type="NCBI Taxonomy" id="2833580"/>
    <lineage>
        <taxon>Bacteria</taxon>
        <taxon>Bacillati</taxon>
        <taxon>Bacillota</taxon>
        <taxon>Bacilli</taxon>
        <taxon>Bacillales</taxon>
        <taxon>Bacillaceae</taxon>
        <taxon>Lederbergia</taxon>
    </lineage>
</organism>
<evidence type="ECO:0000256" key="1">
    <source>
        <dbReference type="ARBA" id="ARBA00010928"/>
    </source>
</evidence>
<protein>
    <submittedName>
        <fullName evidence="4">Gfo/Idh/MocA family oxidoreductase</fullName>
    </submittedName>
</protein>
<dbReference type="AlphaFoldDB" id="A0A942YGW6"/>
<dbReference type="Gene3D" id="3.30.360.10">
    <property type="entry name" value="Dihydrodipicolinate Reductase, domain 2"/>
    <property type="match status" value="1"/>
</dbReference>
<dbReference type="Gene3D" id="3.40.50.720">
    <property type="entry name" value="NAD(P)-binding Rossmann-like Domain"/>
    <property type="match status" value="1"/>
</dbReference>
<comment type="caution">
    <text evidence="4">The sequence shown here is derived from an EMBL/GenBank/DDBJ whole genome shotgun (WGS) entry which is preliminary data.</text>
</comment>
<sequence length="436" mass="49218">MKKRYAICGVSNRAIGLFVGPIVNTFSTTSEIVALLDIDNRRFEVCKLAHPEVANVSEYHSNDFEQMVNETKPDAIIVASRDDTHVDYVLKALALDLDVIVEKPMATTGVDCRRILEAEAKSKGKVTVTFNYRYGPIHTKIKELILEGKIGKVTSIDLNWYIDTYHGSSYFQRWNRKREYSGGLSIHKSSHHFDLVNWWIDQKPVEVFAFGDLFYYGAEGPLNPKKLDGRFCGTCSEQLNCEYYKRWNSRSASTVVEDDHLGTVKVGRINGNYTGYRPDQCIFDSEINIEDVYSATVRYDGGALLSYSVNFSLPYEGYRLAINGTKGRIETKEFHAPQRTPFPTTDQTIDYYPLFGSKENIHVVLKEGGHGGADPILLEDLFLGVDSTRPYKILSGAIDGAYAVATGEAVWRSVKENRPIRIEEVLAEERKVPMQS</sequence>
<keyword evidence="5" id="KW-1185">Reference proteome</keyword>
<dbReference type="SUPFAM" id="SSF51735">
    <property type="entry name" value="NAD(P)-binding Rossmann-fold domains"/>
    <property type="match status" value="1"/>
</dbReference>
<accession>A0A942YGW6</accession>
<feature type="domain" description="Gfo/Idh/MocA-like oxidoreductase N-terminal" evidence="2">
    <location>
        <begin position="4"/>
        <end position="130"/>
    </location>
</feature>
<evidence type="ECO:0000259" key="2">
    <source>
        <dbReference type="Pfam" id="PF01408"/>
    </source>
</evidence>
<dbReference type="RefSeq" id="WP_213124380.1">
    <property type="nucleotide sequence ID" value="NZ_JAGYPG010000002.1"/>
</dbReference>
<dbReference type="InterPro" id="IPR004104">
    <property type="entry name" value="Gfo/Idh/MocA-like_OxRdtase_C"/>
</dbReference>
<proteinExistence type="inferred from homology"/>
<gene>
    <name evidence="4" type="ORF">KHA97_08725</name>
</gene>
<dbReference type="Proteomes" id="UP000681414">
    <property type="component" value="Unassembled WGS sequence"/>
</dbReference>
<dbReference type="Pfam" id="PF01408">
    <property type="entry name" value="GFO_IDH_MocA"/>
    <property type="match status" value="1"/>
</dbReference>
<dbReference type="PANTHER" id="PTHR43377:SF2">
    <property type="entry name" value="BINDING ROSSMANN FOLD OXIDOREDUCTASE, PUTATIVE (AFU_ORTHOLOGUE AFUA_4G00560)-RELATED"/>
    <property type="match status" value="1"/>
</dbReference>
<evidence type="ECO:0000259" key="3">
    <source>
        <dbReference type="Pfam" id="PF02894"/>
    </source>
</evidence>
<dbReference type="Pfam" id="PF02894">
    <property type="entry name" value="GFO_IDH_MocA_C"/>
    <property type="match status" value="1"/>
</dbReference>
<comment type="similarity">
    <text evidence="1">Belongs to the Gfo/Idh/MocA family.</text>
</comment>
<dbReference type="SUPFAM" id="SSF55347">
    <property type="entry name" value="Glyceraldehyde-3-phosphate dehydrogenase-like, C-terminal domain"/>
    <property type="match status" value="1"/>
</dbReference>
<dbReference type="EMBL" id="JAGYPG010000002">
    <property type="protein sequence ID" value="MBS4195139.1"/>
    <property type="molecule type" value="Genomic_DNA"/>
</dbReference>
<dbReference type="InterPro" id="IPR000683">
    <property type="entry name" value="Gfo/Idh/MocA-like_OxRdtase_N"/>
</dbReference>
<evidence type="ECO:0000313" key="4">
    <source>
        <dbReference type="EMBL" id="MBS4195139.1"/>
    </source>
</evidence>
<dbReference type="InterPro" id="IPR036291">
    <property type="entry name" value="NAD(P)-bd_dom_sf"/>
</dbReference>
<dbReference type="InterPro" id="IPR051450">
    <property type="entry name" value="Gfo/Idh/MocA_Oxidoreductases"/>
</dbReference>
<name>A0A942YGW6_9BACI</name>
<dbReference type="PANTHER" id="PTHR43377">
    <property type="entry name" value="BILIVERDIN REDUCTASE A"/>
    <property type="match status" value="1"/>
</dbReference>